<dbReference type="SUPFAM" id="SSF54001">
    <property type="entry name" value="Cysteine proteinases"/>
    <property type="match status" value="1"/>
</dbReference>
<keyword evidence="3" id="KW-0378">Hydrolase</keyword>
<dbReference type="GO" id="GO:0008234">
    <property type="term" value="F:cysteine-type peptidase activity"/>
    <property type="evidence" value="ECO:0007669"/>
    <property type="project" value="UniProtKB-KW"/>
</dbReference>
<evidence type="ECO:0000313" key="9">
    <source>
        <dbReference type="Proteomes" id="UP000192790"/>
    </source>
</evidence>
<feature type="domain" description="NlpC/P60" evidence="7">
    <location>
        <begin position="180"/>
        <end position="304"/>
    </location>
</feature>
<evidence type="ECO:0000256" key="5">
    <source>
        <dbReference type="SAM" id="SignalP"/>
    </source>
</evidence>
<protein>
    <submittedName>
        <fullName evidence="8">SH3 domain-containing protein</fullName>
    </submittedName>
</protein>
<dbReference type="InterPro" id="IPR038765">
    <property type="entry name" value="Papain-like_cys_pep_sf"/>
</dbReference>
<gene>
    <name evidence="8" type="ORF">SAMN02745168_0935</name>
</gene>
<name>A0A1W1ZBD9_9FIRM</name>
<dbReference type="InterPro" id="IPR036028">
    <property type="entry name" value="SH3-like_dom_sf"/>
</dbReference>
<dbReference type="PANTHER" id="PTHR47053:SF1">
    <property type="entry name" value="MUREIN DD-ENDOPEPTIDASE MEPH-RELATED"/>
    <property type="match status" value="1"/>
</dbReference>
<dbReference type="AlphaFoldDB" id="A0A1W1ZBD9"/>
<dbReference type="PROSITE" id="PS51935">
    <property type="entry name" value="NLPC_P60"/>
    <property type="match status" value="1"/>
</dbReference>
<dbReference type="RefSeq" id="WP_084233577.1">
    <property type="nucleotide sequence ID" value="NZ_FWXW01000002.1"/>
</dbReference>
<feature type="chain" id="PRO_5012935703" evidence="5">
    <location>
        <begin position="27"/>
        <end position="305"/>
    </location>
</feature>
<feature type="signal peptide" evidence="5">
    <location>
        <begin position="1"/>
        <end position="26"/>
    </location>
</feature>
<dbReference type="PANTHER" id="PTHR47053">
    <property type="entry name" value="MUREIN DD-ENDOPEPTIDASE MEPH-RELATED"/>
    <property type="match status" value="1"/>
</dbReference>
<dbReference type="Proteomes" id="UP000192790">
    <property type="component" value="Unassembled WGS sequence"/>
</dbReference>
<dbReference type="Pfam" id="PF08239">
    <property type="entry name" value="SH3_3"/>
    <property type="match status" value="2"/>
</dbReference>
<dbReference type="Gene3D" id="2.30.30.40">
    <property type="entry name" value="SH3 Domains"/>
    <property type="match status" value="2"/>
</dbReference>
<keyword evidence="2" id="KW-0645">Protease</keyword>
<dbReference type="Gene3D" id="3.90.1720.10">
    <property type="entry name" value="endopeptidase domain like (from Nostoc punctiforme)"/>
    <property type="match status" value="1"/>
</dbReference>
<organism evidence="8 9">
    <name type="scientific">Papillibacter cinnamivorans DSM 12816</name>
    <dbReference type="NCBI Taxonomy" id="1122930"/>
    <lineage>
        <taxon>Bacteria</taxon>
        <taxon>Bacillati</taxon>
        <taxon>Bacillota</taxon>
        <taxon>Clostridia</taxon>
        <taxon>Eubacteriales</taxon>
        <taxon>Oscillospiraceae</taxon>
        <taxon>Papillibacter</taxon>
    </lineage>
</organism>
<sequence length="305" mass="32054">MKNLKGFLRYGLIAAALMVCLTVAAAAAGTSLGVATVDASSLRLRESPSTSSSILGTASTGDTVVVLEKLDGWYKVNFKATEGYMSSEYLTLKETADVTIGYGLVKATSLNMRSGPGTTYSLVSAIPGSAIVSIVGIDSGWYKVTYGGKTGYVLSDYLSITKESASSRGADEVVADSGSTAAGEEVVAYAKQFLGYTYIYGTAGPNTFDCSGFTQYVYKHFGYSLNRSAASQMSNGTSVSKANLQPGDLVLFREIGSSKAATHVGIYIGGNKFIHCSSAGGQVRYNSLSDSWYAKTYVGARRILS</sequence>
<dbReference type="PROSITE" id="PS51781">
    <property type="entry name" value="SH3B"/>
    <property type="match status" value="1"/>
</dbReference>
<feature type="domain" description="SH3b" evidence="6">
    <location>
        <begin position="93"/>
        <end position="162"/>
    </location>
</feature>
<keyword evidence="5" id="KW-0732">Signal</keyword>
<evidence type="ECO:0000256" key="2">
    <source>
        <dbReference type="ARBA" id="ARBA00022670"/>
    </source>
</evidence>
<dbReference type="InterPro" id="IPR003646">
    <property type="entry name" value="SH3-like_bac-type"/>
</dbReference>
<dbReference type="GO" id="GO:0006508">
    <property type="term" value="P:proteolysis"/>
    <property type="evidence" value="ECO:0007669"/>
    <property type="project" value="UniProtKB-KW"/>
</dbReference>
<reference evidence="8 9" key="1">
    <citation type="submission" date="2017-04" db="EMBL/GenBank/DDBJ databases">
        <authorList>
            <person name="Afonso C.L."/>
            <person name="Miller P.J."/>
            <person name="Scott M.A."/>
            <person name="Spackman E."/>
            <person name="Goraichik I."/>
            <person name="Dimitrov K.M."/>
            <person name="Suarez D.L."/>
            <person name="Swayne D.E."/>
        </authorList>
    </citation>
    <scope>NUCLEOTIDE SEQUENCE [LARGE SCALE GENOMIC DNA]</scope>
    <source>
        <strain evidence="8 9">DSM 12816</strain>
    </source>
</reference>
<dbReference type="SMART" id="SM00287">
    <property type="entry name" value="SH3b"/>
    <property type="match status" value="2"/>
</dbReference>
<dbReference type="InterPro" id="IPR051202">
    <property type="entry name" value="Peptidase_C40"/>
</dbReference>
<dbReference type="EMBL" id="FWXW01000002">
    <property type="protein sequence ID" value="SMC45656.1"/>
    <property type="molecule type" value="Genomic_DNA"/>
</dbReference>
<evidence type="ECO:0000256" key="3">
    <source>
        <dbReference type="ARBA" id="ARBA00022801"/>
    </source>
</evidence>
<proteinExistence type="inferred from homology"/>
<evidence type="ECO:0000256" key="1">
    <source>
        <dbReference type="ARBA" id="ARBA00007074"/>
    </source>
</evidence>
<dbReference type="STRING" id="1122930.SAMN02745168_0935"/>
<evidence type="ECO:0000259" key="7">
    <source>
        <dbReference type="PROSITE" id="PS51935"/>
    </source>
</evidence>
<dbReference type="InterPro" id="IPR000064">
    <property type="entry name" value="NLP_P60_dom"/>
</dbReference>
<accession>A0A1W1ZBD9</accession>
<keyword evidence="4" id="KW-0788">Thiol protease</keyword>
<keyword evidence="9" id="KW-1185">Reference proteome</keyword>
<dbReference type="OrthoDB" id="9808890at2"/>
<evidence type="ECO:0000259" key="6">
    <source>
        <dbReference type="PROSITE" id="PS51781"/>
    </source>
</evidence>
<evidence type="ECO:0000256" key="4">
    <source>
        <dbReference type="ARBA" id="ARBA00022807"/>
    </source>
</evidence>
<comment type="similarity">
    <text evidence="1">Belongs to the peptidase C40 family.</text>
</comment>
<dbReference type="SUPFAM" id="SSF50044">
    <property type="entry name" value="SH3-domain"/>
    <property type="match status" value="1"/>
</dbReference>
<dbReference type="Pfam" id="PF00877">
    <property type="entry name" value="NLPC_P60"/>
    <property type="match status" value="1"/>
</dbReference>
<evidence type="ECO:0000313" key="8">
    <source>
        <dbReference type="EMBL" id="SMC45656.1"/>
    </source>
</evidence>